<dbReference type="EMBL" id="GGFJ01012508">
    <property type="protein sequence ID" value="MBW61649.1"/>
    <property type="molecule type" value="Transcribed_RNA"/>
</dbReference>
<protein>
    <submittedName>
        <fullName evidence="1">Putative secreted protein</fullName>
    </submittedName>
</protein>
<proteinExistence type="predicted"/>
<reference evidence="1" key="1">
    <citation type="submission" date="2018-01" db="EMBL/GenBank/DDBJ databases">
        <title>An insight into the sialome of Amazonian anophelines.</title>
        <authorList>
            <person name="Ribeiro J.M."/>
            <person name="Scarpassa V."/>
            <person name="Calvo E."/>
        </authorList>
    </citation>
    <scope>NUCLEOTIDE SEQUENCE</scope>
    <source>
        <tissue evidence="1">Salivary glands</tissue>
    </source>
</reference>
<sequence length="102" mass="11273">MPLSAVVVLQITGTLLQRVLLHDEHGLHLDATNVGLGDGLTSPSRSIRSRIDGVSLGKLRNKRPSLRIIKRASNIDQTKSLQYIYIYTATIMPRIDKPSVVN</sequence>
<name>A0A2M4C8R5_9DIPT</name>
<accession>A0A2M4C8R5</accession>
<dbReference type="AlphaFoldDB" id="A0A2M4C8R5"/>
<evidence type="ECO:0000313" key="1">
    <source>
        <dbReference type="EMBL" id="MBW61649.1"/>
    </source>
</evidence>
<organism evidence="1">
    <name type="scientific">Anopheles marajoara</name>
    <dbReference type="NCBI Taxonomy" id="58244"/>
    <lineage>
        <taxon>Eukaryota</taxon>
        <taxon>Metazoa</taxon>
        <taxon>Ecdysozoa</taxon>
        <taxon>Arthropoda</taxon>
        <taxon>Hexapoda</taxon>
        <taxon>Insecta</taxon>
        <taxon>Pterygota</taxon>
        <taxon>Neoptera</taxon>
        <taxon>Endopterygota</taxon>
        <taxon>Diptera</taxon>
        <taxon>Nematocera</taxon>
        <taxon>Culicoidea</taxon>
        <taxon>Culicidae</taxon>
        <taxon>Anophelinae</taxon>
        <taxon>Anopheles</taxon>
    </lineage>
</organism>